<name>A0A2V4VPZ2_PAEBA</name>
<keyword evidence="3 7" id="KW-0378">Hydrolase</keyword>
<evidence type="ECO:0000256" key="7">
    <source>
        <dbReference type="RuleBase" id="RU361187"/>
    </source>
</evidence>
<evidence type="ECO:0000256" key="4">
    <source>
        <dbReference type="ARBA" id="ARBA00023295"/>
    </source>
</evidence>
<dbReference type="PIRSF" id="PIRSF025414">
    <property type="entry name" value="Alpha-L-arabinofuranosidase"/>
    <property type="match status" value="1"/>
</dbReference>
<dbReference type="PANTHER" id="PTHR43817">
    <property type="entry name" value="GLYCOSYL HYDROLASE"/>
    <property type="match status" value="1"/>
</dbReference>
<evidence type="ECO:0000256" key="2">
    <source>
        <dbReference type="ARBA" id="ARBA00022729"/>
    </source>
</evidence>
<accession>A0A2V4VPZ2</accession>
<evidence type="ECO:0000256" key="6">
    <source>
        <dbReference type="PIRSR" id="PIRSR606710-2"/>
    </source>
</evidence>
<evidence type="ECO:0000313" key="8">
    <source>
        <dbReference type="EMBL" id="PYE48535.1"/>
    </source>
</evidence>
<dbReference type="CDD" id="cd18817">
    <property type="entry name" value="GH43f_LbAraf43-like"/>
    <property type="match status" value="1"/>
</dbReference>
<dbReference type="Pfam" id="PF04616">
    <property type="entry name" value="Glyco_hydro_43"/>
    <property type="match status" value="1"/>
</dbReference>
<dbReference type="GO" id="GO:0004553">
    <property type="term" value="F:hydrolase activity, hydrolyzing O-glycosyl compounds"/>
    <property type="evidence" value="ECO:0007669"/>
    <property type="project" value="InterPro"/>
</dbReference>
<evidence type="ECO:0000256" key="3">
    <source>
        <dbReference type="ARBA" id="ARBA00022801"/>
    </source>
</evidence>
<keyword evidence="2" id="KW-0732">Signal</keyword>
<evidence type="ECO:0000313" key="9">
    <source>
        <dbReference type="Proteomes" id="UP000247790"/>
    </source>
</evidence>
<dbReference type="SUPFAM" id="SSF75005">
    <property type="entry name" value="Arabinanase/levansucrase/invertase"/>
    <property type="match status" value="1"/>
</dbReference>
<sequence>MKGVYILMTNTTTFTNPMLEQRADPWVYRHTDGYYYFSASVPAFDRIEIRRAETLEGLKAAEPVTAWAKRETGLMSANIWAPEIHFMNGKWYIYFAAAHTSETNDGLFDHRMYVLENDAANPLEGQWEEKGQIRTRWESFALDATTFEHKGTRYLVWAQKDPSIDGNSNLYISEMENPWTLRGEQIMIATPEYDWEIIGFKVNEGAAVLHRNGRLFISYSASATDHHYCIGLLTADEDANLLDPASWVKSPEPVFETCEVNGQYGPGHNSFTVSPDGSTDILIYHARNYKEIEGDPLYDPNRHARAQVIHWNEDGTPNFGVPVPDGQAVAEVK</sequence>
<gene>
    <name evidence="8" type="ORF">DFQ00_108127</name>
</gene>
<protein>
    <submittedName>
        <fullName evidence="8">GH43 family beta-xylosidase</fullName>
    </submittedName>
</protein>
<dbReference type="InterPro" id="IPR023296">
    <property type="entry name" value="Glyco_hydro_beta-prop_sf"/>
</dbReference>
<dbReference type="AlphaFoldDB" id="A0A2V4VPZ2"/>
<evidence type="ECO:0000256" key="5">
    <source>
        <dbReference type="PIRSR" id="PIRSR606710-1"/>
    </source>
</evidence>
<evidence type="ECO:0000256" key="1">
    <source>
        <dbReference type="ARBA" id="ARBA00009865"/>
    </source>
</evidence>
<feature type="active site" description="Proton donor" evidence="5">
    <location>
        <position position="204"/>
    </location>
</feature>
<feature type="active site" description="Proton acceptor" evidence="5">
    <location>
        <position position="24"/>
    </location>
</feature>
<proteinExistence type="inferred from homology"/>
<dbReference type="PANTHER" id="PTHR43817:SF1">
    <property type="entry name" value="HYDROLASE, FAMILY 43, PUTATIVE (AFU_ORTHOLOGUE AFUA_3G01660)-RELATED"/>
    <property type="match status" value="1"/>
</dbReference>
<dbReference type="InterPro" id="IPR016828">
    <property type="entry name" value="Alpha-L-arabinofuranosidase"/>
</dbReference>
<reference evidence="8 9" key="1">
    <citation type="submission" date="2018-06" db="EMBL/GenBank/DDBJ databases">
        <title>Genomic Encyclopedia of Type Strains, Phase III (KMG-III): the genomes of soil and plant-associated and newly described type strains.</title>
        <authorList>
            <person name="Whitman W."/>
        </authorList>
    </citation>
    <scope>NUCLEOTIDE SEQUENCE [LARGE SCALE GENOMIC DNA]</scope>
    <source>
        <strain evidence="8 9">CECT 7022</strain>
    </source>
</reference>
<dbReference type="InterPro" id="IPR006710">
    <property type="entry name" value="Glyco_hydro_43"/>
</dbReference>
<keyword evidence="4 7" id="KW-0326">Glycosidase</keyword>
<dbReference type="GO" id="GO:0005975">
    <property type="term" value="P:carbohydrate metabolic process"/>
    <property type="evidence" value="ECO:0007669"/>
    <property type="project" value="InterPro"/>
</dbReference>
<feature type="site" description="Important for catalytic activity, responsible for pKa modulation of the active site Glu and correct orientation of both the proton donor and substrate" evidence="6">
    <location>
        <position position="143"/>
    </location>
</feature>
<comment type="caution">
    <text evidence="8">The sequence shown here is derived from an EMBL/GenBank/DDBJ whole genome shotgun (WGS) entry which is preliminary data.</text>
</comment>
<dbReference type="Proteomes" id="UP000247790">
    <property type="component" value="Unassembled WGS sequence"/>
</dbReference>
<comment type="similarity">
    <text evidence="1 7">Belongs to the glycosyl hydrolase 43 family.</text>
</comment>
<organism evidence="8 9">
    <name type="scientific">Paenibacillus barcinonensis</name>
    <dbReference type="NCBI Taxonomy" id="198119"/>
    <lineage>
        <taxon>Bacteria</taxon>
        <taxon>Bacillati</taxon>
        <taxon>Bacillota</taxon>
        <taxon>Bacilli</taxon>
        <taxon>Bacillales</taxon>
        <taxon>Paenibacillaceae</taxon>
        <taxon>Paenibacillus</taxon>
    </lineage>
</organism>
<dbReference type="EMBL" id="QJSW01000008">
    <property type="protein sequence ID" value="PYE48535.1"/>
    <property type="molecule type" value="Genomic_DNA"/>
</dbReference>
<dbReference type="Gene3D" id="2.115.10.20">
    <property type="entry name" value="Glycosyl hydrolase domain, family 43"/>
    <property type="match status" value="1"/>
</dbReference>